<dbReference type="EMBL" id="UINC01163241">
    <property type="protein sequence ID" value="SVD63444.1"/>
    <property type="molecule type" value="Genomic_DNA"/>
</dbReference>
<name>A0A382WXT7_9ZZZZ</name>
<gene>
    <name evidence="1" type="ORF">METZ01_LOCUS416298</name>
</gene>
<protein>
    <recommendedName>
        <fullName evidence="2">tRNA-guanine(15) transglycosylase-like domain-containing protein</fullName>
    </recommendedName>
</protein>
<feature type="non-terminal residue" evidence="1">
    <location>
        <position position="1"/>
    </location>
</feature>
<evidence type="ECO:0000313" key="1">
    <source>
        <dbReference type="EMBL" id="SVD63444.1"/>
    </source>
</evidence>
<proteinExistence type="predicted"/>
<evidence type="ECO:0008006" key="2">
    <source>
        <dbReference type="Google" id="ProtNLM"/>
    </source>
</evidence>
<organism evidence="1">
    <name type="scientific">marine metagenome</name>
    <dbReference type="NCBI Taxonomy" id="408172"/>
    <lineage>
        <taxon>unclassified sequences</taxon>
        <taxon>metagenomes</taxon>
        <taxon>ecological metagenomes</taxon>
    </lineage>
</organism>
<accession>A0A382WXT7</accession>
<sequence length="134" mass="15533">TRVSDLYHKLAVKEMGAEEWEWRSDDGVQVPANEVMIGDLNTKCDCPACSYLGRARCTSPRCWKRKRDLERGAQERHCAEPRMMGSTEHNMGRVAHNAHVMDWFLTKIEELVDRASSSDLQGDEEWLRNWSPIR</sequence>
<reference evidence="1" key="1">
    <citation type="submission" date="2018-05" db="EMBL/GenBank/DDBJ databases">
        <authorList>
            <person name="Lanie J.A."/>
            <person name="Ng W.-L."/>
            <person name="Kazmierczak K.M."/>
            <person name="Andrzejewski T.M."/>
            <person name="Davidsen T.M."/>
            <person name="Wayne K.J."/>
            <person name="Tettelin H."/>
            <person name="Glass J.I."/>
            <person name="Rusch D."/>
            <person name="Podicherti R."/>
            <person name="Tsui H.-C.T."/>
            <person name="Winkler M.E."/>
        </authorList>
    </citation>
    <scope>NUCLEOTIDE SEQUENCE</scope>
</reference>
<dbReference type="AlphaFoldDB" id="A0A382WXT7"/>